<evidence type="ECO:0000313" key="1">
    <source>
        <dbReference type="EMBL" id="CAI6242630.1"/>
    </source>
</evidence>
<protein>
    <submittedName>
        <fullName evidence="1">Uncharacterized protein</fullName>
    </submittedName>
</protein>
<dbReference type="AlphaFoldDB" id="A0A9W4U265"/>
<gene>
    <name evidence="1" type="ORF">PDIGIT_LOCUS647</name>
</gene>
<sequence>MSFHTPLFFHISFYPSFLFPSLPFPSLPFPLYMNSNLKSELILHTANGFIYNNKRNQKNNRQCSFPTFTSTFPSTQFH</sequence>
<name>A0A9W4U265_9PLEO</name>
<keyword evidence="2" id="KW-1185">Reference proteome</keyword>
<proteinExistence type="predicted"/>
<accession>A0A9W4U265</accession>
<organism evidence="1 2">
    <name type="scientific">Periconia digitata</name>
    <dbReference type="NCBI Taxonomy" id="1303443"/>
    <lineage>
        <taxon>Eukaryota</taxon>
        <taxon>Fungi</taxon>
        <taxon>Dikarya</taxon>
        <taxon>Ascomycota</taxon>
        <taxon>Pezizomycotina</taxon>
        <taxon>Dothideomycetes</taxon>
        <taxon>Pleosporomycetidae</taxon>
        <taxon>Pleosporales</taxon>
        <taxon>Massarineae</taxon>
        <taxon>Periconiaceae</taxon>
        <taxon>Periconia</taxon>
    </lineage>
</organism>
<reference evidence="1" key="1">
    <citation type="submission" date="2023-01" db="EMBL/GenBank/DDBJ databases">
        <authorList>
            <person name="Van Ghelder C."/>
            <person name="Rancurel C."/>
        </authorList>
    </citation>
    <scope>NUCLEOTIDE SEQUENCE</scope>
    <source>
        <strain evidence="1">CNCM I-4278</strain>
    </source>
</reference>
<dbReference type="EMBL" id="CAOQHR010000001">
    <property type="protein sequence ID" value="CAI6242630.1"/>
    <property type="molecule type" value="Genomic_DNA"/>
</dbReference>
<evidence type="ECO:0000313" key="2">
    <source>
        <dbReference type="Proteomes" id="UP001152607"/>
    </source>
</evidence>
<comment type="caution">
    <text evidence="1">The sequence shown here is derived from an EMBL/GenBank/DDBJ whole genome shotgun (WGS) entry which is preliminary data.</text>
</comment>
<dbReference type="Proteomes" id="UP001152607">
    <property type="component" value="Unassembled WGS sequence"/>
</dbReference>